<evidence type="ECO:0000313" key="2">
    <source>
        <dbReference type="EMBL" id="KAG5163630.1"/>
    </source>
</evidence>
<evidence type="ECO:0000256" key="1">
    <source>
        <dbReference type="SAM" id="MobiDB-lite"/>
    </source>
</evidence>
<feature type="compositionally biased region" description="Polar residues" evidence="1">
    <location>
        <begin position="521"/>
        <end position="530"/>
    </location>
</feature>
<sequence length="668" mass="75330">MPTIASPDVDPLPSTANATTHNGPRSGQTAEGDFPPEESNIWTTKEMRVLKKHVQPYKDTSKSSKADYIQNTVIPELQATWDHRYSRRARKEDKQLHKEWKVKKHRIFNWFRNHASNRIGVKLEGLNSRITFQTVFREEKSAEIDSEVALLSGNAARGSKDWMKFYQQGRKQVEARLTQEERDRFMEILEEWNKKGVSKSMKAKTAARQGRKILRQMEKLKWQRMGMRSITFEGHYDIEGKIEYSMTQTSDLALDDVRIPSFGQLFPSELAAFRRAFVQYLVHISEIEKGVANPALPDASFHEKSLKFSSNGFPIVPSPIYGSTGREVAYAQKSIIRIYMNKVYALAKDRPGSSVPWDALERRSAEMIDPEYWPSSIPVTDPSRLRLESTSAILKLWRDRQAQGDIPFKFSKVFGNGYDIMEPLYPSNLFDGLEAHPIPPPPAAITKRRLRQKAIRLQTQSSSDSESSNLSEFDNGRGSPASAMPRTTARFEVTPETDETPTDAPSRSSEPPSLPSRSSPTIVNPSSSPTPEVEEAPPKPARKIMPRKRTKPYVGTAEMDGPDEESSVPPPVKPKPTRRIQPRKRTKPYSDPLNTVEEDGVQTGTTQDTDNTRAGRDVTCDAFVETVTSPDTDETRARRNVTSDALALQEASLLAVAGKRQRKKTLKA</sequence>
<name>A0A8H7XL89_PSICU</name>
<comment type="caution">
    <text evidence="2">The sequence shown here is derived from an EMBL/GenBank/DDBJ whole genome shotgun (WGS) entry which is preliminary data.</text>
</comment>
<dbReference type="AlphaFoldDB" id="A0A8H7XL89"/>
<feature type="compositionally biased region" description="Low complexity" evidence="1">
    <location>
        <begin position="502"/>
        <end position="520"/>
    </location>
</feature>
<accession>A0A8H7XL89</accession>
<proteinExistence type="predicted"/>
<protein>
    <submittedName>
        <fullName evidence="2">Uncharacterized protein</fullName>
    </submittedName>
</protein>
<gene>
    <name evidence="2" type="ORF">JR316_011412</name>
</gene>
<feature type="region of interest" description="Disordered" evidence="1">
    <location>
        <begin position="449"/>
        <end position="616"/>
    </location>
</feature>
<feature type="compositionally biased region" description="Low complexity" evidence="1">
    <location>
        <begin position="461"/>
        <end position="473"/>
    </location>
</feature>
<feature type="compositionally biased region" description="Polar residues" evidence="1">
    <location>
        <begin position="14"/>
        <end position="29"/>
    </location>
</feature>
<dbReference type="EMBL" id="JAFIQS010000014">
    <property type="protein sequence ID" value="KAG5163630.1"/>
    <property type="molecule type" value="Genomic_DNA"/>
</dbReference>
<organism evidence="2">
    <name type="scientific">Psilocybe cubensis</name>
    <name type="common">Psychedelic mushroom</name>
    <name type="synonym">Stropharia cubensis</name>
    <dbReference type="NCBI Taxonomy" id="181762"/>
    <lineage>
        <taxon>Eukaryota</taxon>
        <taxon>Fungi</taxon>
        <taxon>Dikarya</taxon>
        <taxon>Basidiomycota</taxon>
        <taxon>Agaricomycotina</taxon>
        <taxon>Agaricomycetes</taxon>
        <taxon>Agaricomycetidae</taxon>
        <taxon>Agaricales</taxon>
        <taxon>Agaricineae</taxon>
        <taxon>Strophariaceae</taxon>
        <taxon>Psilocybe</taxon>
    </lineage>
</organism>
<reference evidence="2" key="1">
    <citation type="submission" date="2021-02" db="EMBL/GenBank/DDBJ databases">
        <title>Psilocybe cubensis genome.</title>
        <authorList>
            <person name="Mckernan K.J."/>
            <person name="Crawford S."/>
            <person name="Trippe A."/>
            <person name="Kane L.T."/>
            <person name="Mclaughlin S."/>
        </authorList>
    </citation>
    <scope>NUCLEOTIDE SEQUENCE [LARGE SCALE GENOMIC DNA]</scope>
    <source>
        <strain evidence="2">MGC-MH-2018</strain>
    </source>
</reference>
<feature type="compositionally biased region" description="Basic residues" evidence="1">
    <location>
        <begin position="540"/>
        <end position="551"/>
    </location>
</feature>
<feature type="region of interest" description="Disordered" evidence="1">
    <location>
        <begin position="1"/>
        <end position="39"/>
    </location>
</feature>
<dbReference type="OrthoDB" id="3066480at2759"/>
<feature type="compositionally biased region" description="Basic residues" evidence="1">
    <location>
        <begin position="575"/>
        <end position="587"/>
    </location>
</feature>